<protein>
    <submittedName>
        <fullName evidence="1">Uncharacterized protein</fullName>
    </submittedName>
</protein>
<accession>A0A8J3IIF7</accession>
<evidence type="ECO:0000313" key="2">
    <source>
        <dbReference type="Proteomes" id="UP000597444"/>
    </source>
</evidence>
<dbReference type="AlphaFoldDB" id="A0A8J3IIF7"/>
<sequence>MQSACSPFQQGQDLARRLILLGVLSGWPITDCTEAHEVAMRYARYVAPRGGPEEVRAIAAGLLFRWMLYSTGRVRM</sequence>
<comment type="caution">
    <text evidence="1">The sequence shown here is derived from an EMBL/GenBank/DDBJ whole genome shotgun (WGS) entry which is preliminary data.</text>
</comment>
<reference evidence="1" key="1">
    <citation type="submission" date="2020-10" db="EMBL/GenBank/DDBJ databases">
        <title>Taxonomic study of unclassified bacteria belonging to the class Ktedonobacteria.</title>
        <authorList>
            <person name="Yabe S."/>
            <person name="Wang C.M."/>
            <person name="Zheng Y."/>
            <person name="Sakai Y."/>
            <person name="Cavaletti L."/>
            <person name="Monciardini P."/>
            <person name="Donadio S."/>
        </authorList>
    </citation>
    <scope>NUCLEOTIDE SEQUENCE</scope>
    <source>
        <strain evidence="1">ID150040</strain>
    </source>
</reference>
<dbReference type="RefSeq" id="WP_220206733.1">
    <property type="nucleotide sequence ID" value="NZ_BNJK01000001.1"/>
</dbReference>
<name>A0A8J3IIF7_9CHLR</name>
<dbReference type="EMBL" id="BNJK01000001">
    <property type="protein sequence ID" value="GHO96089.1"/>
    <property type="molecule type" value="Genomic_DNA"/>
</dbReference>
<keyword evidence="2" id="KW-1185">Reference proteome</keyword>
<proteinExistence type="predicted"/>
<dbReference type="Proteomes" id="UP000597444">
    <property type="component" value="Unassembled WGS sequence"/>
</dbReference>
<organism evidence="1 2">
    <name type="scientific">Reticulibacter mediterranei</name>
    <dbReference type="NCBI Taxonomy" id="2778369"/>
    <lineage>
        <taxon>Bacteria</taxon>
        <taxon>Bacillati</taxon>
        <taxon>Chloroflexota</taxon>
        <taxon>Ktedonobacteria</taxon>
        <taxon>Ktedonobacterales</taxon>
        <taxon>Reticulibacteraceae</taxon>
        <taxon>Reticulibacter</taxon>
    </lineage>
</organism>
<gene>
    <name evidence="1" type="ORF">KSF_061370</name>
</gene>
<evidence type="ECO:0000313" key="1">
    <source>
        <dbReference type="EMBL" id="GHO96089.1"/>
    </source>
</evidence>